<dbReference type="Pfam" id="PF00005">
    <property type="entry name" value="ABC_tran"/>
    <property type="match status" value="2"/>
</dbReference>
<dbReference type="PANTHER" id="PTHR43776:SF7">
    <property type="entry name" value="D,D-DIPEPTIDE TRANSPORT ATP-BINDING PROTEIN DDPF-RELATED"/>
    <property type="match status" value="1"/>
</dbReference>
<dbReference type="PROSITE" id="PS00211">
    <property type="entry name" value="ABC_TRANSPORTER_1"/>
    <property type="match status" value="1"/>
</dbReference>
<dbReference type="NCBIfam" id="NF007739">
    <property type="entry name" value="PRK10419.1"/>
    <property type="match status" value="2"/>
</dbReference>
<dbReference type="EMBL" id="ANPE02000098">
    <property type="protein sequence ID" value="EMY34850.1"/>
    <property type="molecule type" value="Genomic_DNA"/>
</dbReference>
<dbReference type="InterPro" id="IPR003439">
    <property type="entry name" value="ABC_transporter-like_ATP-bd"/>
</dbReference>
<comment type="similarity">
    <text evidence="1">Belongs to the ABC transporter superfamily.</text>
</comment>
<sequence length="553" mass="59806">MSVTTADQAAPAALLQAAPLLAIRGLQVEYQSGTTAVGGVDLTLHAGEIVALVGESGSGKTTLARSVLGLLPASARISGRIDFDGTDLASLSEKEFCRIRGRRIGLVPQDPGASLDPVRTIGSQVAEVFRLHQDGRRRSRRELRAEVVRLLTLVGIDRPEERLRQYPHELSGGLKQRVLIAIAFSLHPQVLIADEPTSALDVTVQRTVLEVFDRLAKEYGTAVIFVTHDLAVATDHADRIVVMRGGSVREDRGVDQILARPEDEYTVRLLEEAAPARAAVPAASVAASTSSDYALEARDLVKVFDRGGTNRAVDAVSFGVRPGTTFSLVGESGSGKSTTARMLMRLLDPTEGTVLVDGRDVTGLDGRGKRELWRTLQLVYQNPDSALDPRLRIRDIVAEPIANFRLGGRAGQQERVSELLEQVNLPARVASARPMELSGGQRQRVAIARALAAGAKTLVLDEALSALDVLTQAQILALLEELQRELGLTYLFISHDLHVVERISHEVGVMRRGRLVESGPTASIFGNPQHDYTRRLLDSNPGHRLRALAASTK</sequence>
<organism evidence="6 7">
    <name type="scientific">Arthrobacter crystallopoietes BAB-32</name>
    <dbReference type="NCBI Taxonomy" id="1246476"/>
    <lineage>
        <taxon>Bacteria</taxon>
        <taxon>Bacillati</taxon>
        <taxon>Actinomycetota</taxon>
        <taxon>Actinomycetes</taxon>
        <taxon>Micrococcales</taxon>
        <taxon>Micrococcaceae</taxon>
        <taxon>Crystallibacter</taxon>
    </lineage>
</organism>
<evidence type="ECO:0000256" key="2">
    <source>
        <dbReference type="ARBA" id="ARBA00022448"/>
    </source>
</evidence>
<reference evidence="6 7" key="1">
    <citation type="journal article" date="2013" name="Genome Announc.">
        <title>Draft Genome Sequence of Arthrobacter crystallopoietes Strain BAB-32, Revealing Genes for Bioremediation.</title>
        <authorList>
            <person name="Joshi M.N."/>
            <person name="Pandit A.S."/>
            <person name="Sharma A."/>
            <person name="Pandya R.V."/>
            <person name="Desai S.M."/>
            <person name="Saxena A.K."/>
            <person name="Bagatharia S.B."/>
        </authorList>
    </citation>
    <scope>NUCLEOTIDE SEQUENCE [LARGE SCALE GENOMIC DNA]</scope>
    <source>
        <strain evidence="6 7">BAB-32</strain>
    </source>
</reference>
<dbReference type="SMART" id="SM00382">
    <property type="entry name" value="AAA"/>
    <property type="match status" value="2"/>
</dbReference>
<dbReference type="InterPro" id="IPR003593">
    <property type="entry name" value="AAA+_ATPase"/>
</dbReference>
<dbReference type="SUPFAM" id="SSF52540">
    <property type="entry name" value="P-loop containing nucleoside triphosphate hydrolases"/>
    <property type="match status" value="2"/>
</dbReference>
<dbReference type="CDD" id="cd03257">
    <property type="entry name" value="ABC_NikE_OppD_transporters"/>
    <property type="match status" value="2"/>
</dbReference>
<name>N1V0M6_9MICC</name>
<dbReference type="InterPro" id="IPR017871">
    <property type="entry name" value="ABC_transporter-like_CS"/>
</dbReference>
<dbReference type="PROSITE" id="PS50893">
    <property type="entry name" value="ABC_TRANSPORTER_2"/>
    <property type="match status" value="2"/>
</dbReference>
<evidence type="ECO:0000256" key="3">
    <source>
        <dbReference type="ARBA" id="ARBA00022741"/>
    </source>
</evidence>
<evidence type="ECO:0000259" key="5">
    <source>
        <dbReference type="PROSITE" id="PS50893"/>
    </source>
</evidence>
<dbReference type="PANTHER" id="PTHR43776">
    <property type="entry name" value="TRANSPORT ATP-BINDING PROTEIN"/>
    <property type="match status" value="1"/>
</dbReference>
<keyword evidence="2" id="KW-0813">Transport</keyword>
<evidence type="ECO:0000313" key="6">
    <source>
        <dbReference type="EMBL" id="EMY34850.1"/>
    </source>
</evidence>
<dbReference type="InterPro" id="IPR027417">
    <property type="entry name" value="P-loop_NTPase"/>
</dbReference>
<gene>
    <name evidence="6" type="ORF">D477_007409</name>
</gene>
<comment type="caution">
    <text evidence="6">The sequence shown here is derived from an EMBL/GenBank/DDBJ whole genome shotgun (WGS) entry which is preliminary data.</text>
</comment>
<evidence type="ECO:0000313" key="7">
    <source>
        <dbReference type="Proteomes" id="UP000010729"/>
    </source>
</evidence>
<evidence type="ECO:0000256" key="4">
    <source>
        <dbReference type="ARBA" id="ARBA00022840"/>
    </source>
</evidence>
<feature type="domain" description="ABC transporter" evidence="5">
    <location>
        <begin position="295"/>
        <end position="537"/>
    </location>
</feature>
<feature type="domain" description="ABC transporter" evidence="5">
    <location>
        <begin position="21"/>
        <end position="270"/>
    </location>
</feature>
<dbReference type="GO" id="GO:0016887">
    <property type="term" value="F:ATP hydrolysis activity"/>
    <property type="evidence" value="ECO:0007669"/>
    <property type="project" value="InterPro"/>
</dbReference>
<keyword evidence="7" id="KW-1185">Reference proteome</keyword>
<keyword evidence="4 6" id="KW-0067">ATP-binding</keyword>
<dbReference type="GO" id="GO:0005524">
    <property type="term" value="F:ATP binding"/>
    <property type="evidence" value="ECO:0007669"/>
    <property type="project" value="UniProtKB-KW"/>
</dbReference>
<dbReference type="RefSeq" id="WP_005268331.1">
    <property type="nucleotide sequence ID" value="NZ_ANPE02000098.1"/>
</dbReference>
<dbReference type="GO" id="GO:0055085">
    <property type="term" value="P:transmembrane transport"/>
    <property type="evidence" value="ECO:0007669"/>
    <property type="project" value="UniProtKB-ARBA"/>
</dbReference>
<dbReference type="AlphaFoldDB" id="N1V0M6"/>
<dbReference type="Gene3D" id="3.40.50.300">
    <property type="entry name" value="P-loop containing nucleotide triphosphate hydrolases"/>
    <property type="match status" value="2"/>
</dbReference>
<dbReference type="InterPro" id="IPR050319">
    <property type="entry name" value="ABC_transp_ATP-bind"/>
</dbReference>
<keyword evidence="3" id="KW-0547">Nucleotide-binding</keyword>
<protein>
    <submittedName>
        <fullName evidence="6">Dipeptide/oligopeptide ABC transporter ATP-binding subunit</fullName>
    </submittedName>
</protein>
<evidence type="ECO:0000256" key="1">
    <source>
        <dbReference type="ARBA" id="ARBA00005417"/>
    </source>
</evidence>
<proteinExistence type="inferred from homology"/>
<accession>N1V0M6</accession>
<dbReference type="NCBIfam" id="NF008453">
    <property type="entry name" value="PRK11308.1"/>
    <property type="match status" value="2"/>
</dbReference>
<dbReference type="Proteomes" id="UP000010729">
    <property type="component" value="Unassembled WGS sequence"/>
</dbReference>